<dbReference type="Proteomes" id="UP000178510">
    <property type="component" value="Unassembled WGS sequence"/>
</dbReference>
<dbReference type="AlphaFoldDB" id="A0A1G2KXT6"/>
<evidence type="ECO:0000313" key="1">
    <source>
        <dbReference type="EMBL" id="OHA04275.1"/>
    </source>
</evidence>
<evidence type="ECO:0008006" key="3">
    <source>
        <dbReference type="Google" id="ProtNLM"/>
    </source>
</evidence>
<name>A0A1G2KXT6_9BACT</name>
<evidence type="ECO:0000313" key="2">
    <source>
        <dbReference type="Proteomes" id="UP000178510"/>
    </source>
</evidence>
<proteinExistence type="predicted"/>
<sequence length="143" mass="15359">MKRFFIVSVLIAGAMSLGWRYAPGGMREKLLGFADLANVNSVSGILRNVVRPEDPVIRRQAAIEALKEKMGAIQERLETIGNPGTSEAATAFLGDIKKATDEATEIIIQLEEANDEQSLGGRVAARVVDAVLPSPPSPQCVEQ</sequence>
<reference evidence="1 2" key="1">
    <citation type="journal article" date="2016" name="Nat. Commun.">
        <title>Thousands of microbial genomes shed light on interconnected biogeochemical processes in an aquifer system.</title>
        <authorList>
            <person name="Anantharaman K."/>
            <person name="Brown C.T."/>
            <person name="Hug L.A."/>
            <person name="Sharon I."/>
            <person name="Castelle C.J."/>
            <person name="Probst A.J."/>
            <person name="Thomas B.C."/>
            <person name="Singh A."/>
            <person name="Wilkins M.J."/>
            <person name="Karaoz U."/>
            <person name="Brodie E.L."/>
            <person name="Williams K.H."/>
            <person name="Hubbard S.S."/>
            <person name="Banfield J.F."/>
        </authorList>
    </citation>
    <scope>NUCLEOTIDE SEQUENCE [LARGE SCALE GENOMIC DNA]</scope>
</reference>
<dbReference type="EMBL" id="MHQM01000003">
    <property type="protein sequence ID" value="OHA04275.1"/>
    <property type="molecule type" value="Genomic_DNA"/>
</dbReference>
<accession>A0A1G2KXT6</accession>
<organism evidence="1 2">
    <name type="scientific">Candidatus Sungbacteria bacterium RIFCSPHIGHO2_02_FULL_52_23</name>
    <dbReference type="NCBI Taxonomy" id="1802274"/>
    <lineage>
        <taxon>Bacteria</taxon>
        <taxon>Candidatus Sungiibacteriota</taxon>
    </lineage>
</organism>
<protein>
    <recommendedName>
        <fullName evidence="3">DUF5667 domain-containing protein</fullName>
    </recommendedName>
</protein>
<gene>
    <name evidence="1" type="ORF">A3J58_03420</name>
</gene>
<comment type="caution">
    <text evidence="1">The sequence shown here is derived from an EMBL/GenBank/DDBJ whole genome shotgun (WGS) entry which is preliminary data.</text>
</comment>